<comment type="caution">
    <text evidence="2">The sequence shown here is derived from an EMBL/GenBank/DDBJ whole genome shotgun (WGS) entry which is preliminary data.</text>
</comment>
<dbReference type="CDD" id="cd11313">
    <property type="entry name" value="AmyAc_arch_bac_AmyA"/>
    <property type="match status" value="1"/>
</dbReference>
<dbReference type="Gene3D" id="2.60.40.1180">
    <property type="entry name" value="Golgi alpha-mannosidase II"/>
    <property type="match status" value="1"/>
</dbReference>
<dbReference type="InterPro" id="IPR006047">
    <property type="entry name" value="GH13_cat_dom"/>
</dbReference>
<accession>A0ABV8NGV8</accession>
<dbReference type="InterPro" id="IPR017853">
    <property type="entry name" value="GH"/>
</dbReference>
<dbReference type="EMBL" id="JBHSBY010000028">
    <property type="protein sequence ID" value="MFC4195941.1"/>
    <property type="molecule type" value="Genomic_DNA"/>
</dbReference>
<evidence type="ECO:0000313" key="2">
    <source>
        <dbReference type="EMBL" id="MFC4195941.1"/>
    </source>
</evidence>
<dbReference type="PANTHER" id="PTHR10357">
    <property type="entry name" value="ALPHA-AMYLASE FAMILY MEMBER"/>
    <property type="match status" value="1"/>
</dbReference>
<sequence>MNKIFSFLAIQILVCHFTTEEAVAQQNFKYPQQYGTPYSRVPDRRDVTLYQVNTRSFSEKGDFAGVTARLDSIKALGVNVIYLMPIYPIGKLKSANSPYATQNYDEVGEEFGTLNDLRDLVDGAHKRKIAVMLDIVANHTSWDHPWISKKDWYVQDSTGNIKYPETWKDVAQLNFKNPELRQTLIQSMKSWVYKANIDGFRCDYADGPPLDFWKQVNDSLKTIKSHKLLMLAEGGSSKYFSAGFDYTFGFSYFGNLKNIYAKNKSVTSIDALNEREFSGAAEGQAVVRYLTNHDVNSSDGTPLDLFGGQKGSMAAFAVIAYGKGIPMVYNGQEVATPYRLSFPFTGRKIDWTLSVSNQQVTQEYKKIIAFRNQSEVVRRGTIKSYSNDDICVFTKELGGKKVLVLSNLRAKASTFSLPADLSNSKWEDAFTKNKTNLSNQISLEPFQYLVLKN</sequence>
<dbReference type="GO" id="GO:0016787">
    <property type="term" value="F:hydrolase activity"/>
    <property type="evidence" value="ECO:0007669"/>
    <property type="project" value="UniProtKB-KW"/>
</dbReference>
<evidence type="ECO:0000313" key="3">
    <source>
        <dbReference type="Proteomes" id="UP001595792"/>
    </source>
</evidence>
<proteinExistence type="predicted"/>
<dbReference type="SUPFAM" id="SSF51445">
    <property type="entry name" value="(Trans)glycosidases"/>
    <property type="match status" value="1"/>
</dbReference>
<dbReference type="Proteomes" id="UP001595792">
    <property type="component" value="Unassembled WGS sequence"/>
</dbReference>
<dbReference type="Gene3D" id="3.20.20.80">
    <property type="entry name" value="Glycosidases"/>
    <property type="match status" value="1"/>
</dbReference>
<protein>
    <submittedName>
        <fullName evidence="2">Alpha-amylase family glycosyl hydrolase</fullName>
    </submittedName>
</protein>
<dbReference type="SMART" id="SM00642">
    <property type="entry name" value="Aamy"/>
    <property type="match status" value="1"/>
</dbReference>
<dbReference type="RefSeq" id="WP_378959258.1">
    <property type="nucleotide sequence ID" value="NZ_JBHRXC010000016.1"/>
</dbReference>
<gene>
    <name evidence="2" type="ORF">ACFOUY_04475</name>
</gene>
<organism evidence="2 3">
    <name type="scientific">Pedobacter jamesrossensis</name>
    <dbReference type="NCBI Taxonomy" id="1908238"/>
    <lineage>
        <taxon>Bacteria</taxon>
        <taxon>Pseudomonadati</taxon>
        <taxon>Bacteroidota</taxon>
        <taxon>Sphingobacteriia</taxon>
        <taxon>Sphingobacteriales</taxon>
        <taxon>Sphingobacteriaceae</taxon>
        <taxon>Pedobacter</taxon>
    </lineage>
</organism>
<keyword evidence="2" id="KW-0378">Hydrolase</keyword>
<reference evidence="3" key="1">
    <citation type="journal article" date="2019" name="Int. J. Syst. Evol. Microbiol.">
        <title>The Global Catalogue of Microorganisms (GCM) 10K type strain sequencing project: providing services to taxonomists for standard genome sequencing and annotation.</title>
        <authorList>
            <consortium name="The Broad Institute Genomics Platform"/>
            <consortium name="The Broad Institute Genome Sequencing Center for Infectious Disease"/>
            <person name="Wu L."/>
            <person name="Ma J."/>
        </authorList>
    </citation>
    <scope>NUCLEOTIDE SEQUENCE [LARGE SCALE GENOMIC DNA]</scope>
    <source>
        <strain evidence="3">CCM 8689</strain>
    </source>
</reference>
<dbReference type="Pfam" id="PF00128">
    <property type="entry name" value="Alpha-amylase"/>
    <property type="match status" value="1"/>
</dbReference>
<dbReference type="InterPro" id="IPR013780">
    <property type="entry name" value="Glyco_hydro_b"/>
</dbReference>
<name>A0ABV8NGV8_9SPHI</name>
<dbReference type="SUPFAM" id="SSF51011">
    <property type="entry name" value="Glycosyl hydrolase domain"/>
    <property type="match status" value="1"/>
</dbReference>
<evidence type="ECO:0000259" key="1">
    <source>
        <dbReference type="SMART" id="SM00642"/>
    </source>
</evidence>
<feature type="domain" description="Glycosyl hydrolase family 13 catalytic" evidence="1">
    <location>
        <begin position="51"/>
        <end position="371"/>
    </location>
</feature>
<keyword evidence="3" id="KW-1185">Reference proteome</keyword>